<feature type="compositionally biased region" description="Basic and acidic residues" evidence="5">
    <location>
        <begin position="235"/>
        <end position="248"/>
    </location>
</feature>
<dbReference type="EMBL" id="JAACFV010000048">
    <property type="protein sequence ID" value="KAF7508861.1"/>
    <property type="molecule type" value="Genomic_DNA"/>
</dbReference>
<dbReference type="SUPFAM" id="SSF57959">
    <property type="entry name" value="Leucine zipper domain"/>
    <property type="match status" value="1"/>
</dbReference>
<keyword evidence="3" id="KW-0539">Nucleus</keyword>
<dbReference type="GO" id="GO:0000976">
    <property type="term" value="F:transcription cis-regulatory region binding"/>
    <property type="evidence" value="ECO:0007669"/>
    <property type="project" value="InterPro"/>
</dbReference>
<evidence type="ECO:0000256" key="1">
    <source>
        <dbReference type="ARBA" id="ARBA00004123"/>
    </source>
</evidence>
<dbReference type="PROSITE" id="PS50217">
    <property type="entry name" value="BZIP"/>
    <property type="match status" value="1"/>
</dbReference>
<feature type="domain" description="BZIP" evidence="6">
    <location>
        <begin position="250"/>
        <end position="313"/>
    </location>
</feature>
<dbReference type="AlphaFoldDB" id="A0A8H7AKP0"/>
<evidence type="ECO:0000313" key="8">
    <source>
        <dbReference type="Proteomes" id="UP000606974"/>
    </source>
</evidence>
<comment type="caution">
    <text evidence="7">The sequence shown here is derived from an EMBL/GenBank/DDBJ whole genome shotgun (WGS) entry which is preliminary data.</text>
</comment>
<protein>
    <recommendedName>
        <fullName evidence="6">BZIP domain-containing protein</fullName>
    </recommendedName>
</protein>
<feature type="region of interest" description="Disordered" evidence="5">
    <location>
        <begin position="131"/>
        <end position="154"/>
    </location>
</feature>
<dbReference type="GO" id="GO:0034599">
    <property type="term" value="P:cellular response to oxidative stress"/>
    <property type="evidence" value="ECO:0007669"/>
    <property type="project" value="UniProtKB-ARBA"/>
</dbReference>
<sequence>MEVETEPMIEHPQLRILLLLRRYRDLRATPLPAGSTSNSFLEVSEEFYSIISIWPGLARAEEGSSIFGALVPGSLNSSFSIGGQVDVARISDILAILSSHIASPTYLFIMDYSYYPTPQAPYQFLGFTSEPNQTHQDQKSNGFTGSASSADQHFDPGFPAFDNSVYDTNNFVPPHFPSHQHPVHESPAPSISPSGSLRHNGHISLTSEPIIGSNNGVVEQNVLPDPTGDVVGDEFMNRTRSSSEEKDSMTPAQSKRKAQNRAAQRAFRERKERHVKELEAKLNDLEAASNKIHTENERLKRELAKFATENEILRATSSTGPLHRSAYGSQSARQDEEIMNTGPMKYTPTDFLATFGVRHSGDNESAYTLLDPPPTTNHNGNDSSSPSLDPNNPVFVQHSLPAPLISSQGSFTLSAHKITISPLTGNRLLSSGATWDYIQAHPLFKQGLVDIADVSEKLKGKSGCDGTGPAFEEESVDRAIRESAALGKDELI</sequence>
<dbReference type="InterPro" id="IPR046347">
    <property type="entry name" value="bZIP_sf"/>
</dbReference>
<reference evidence="7" key="1">
    <citation type="submission" date="2020-02" db="EMBL/GenBank/DDBJ databases">
        <authorList>
            <person name="Palmer J.M."/>
        </authorList>
    </citation>
    <scope>NUCLEOTIDE SEQUENCE</scope>
    <source>
        <strain evidence="7">EPUS1.4</strain>
        <tissue evidence="7">Thallus</tissue>
    </source>
</reference>
<evidence type="ECO:0000259" key="6">
    <source>
        <dbReference type="PROSITE" id="PS50217"/>
    </source>
</evidence>
<dbReference type="Pfam" id="PF00170">
    <property type="entry name" value="bZIP_1"/>
    <property type="match status" value="1"/>
</dbReference>
<dbReference type="GO" id="GO:0001228">
    <property type="term" value="F:DNA-binding transcription activator activity, RNA polymerase II-specific"/>
    <property type="evidence" value="ECO:0007669"/>
    <property type="project" value="TreeGrafter"/>
</dbReference>
<comment type="subcellular location">
    <subcellularLocation>
        <location evidence="2">Cytoplasm</location>
    </subcellularLocation>
    <subcellularLocation>
        <location evidence="1">Nucleus</location>
    </subcellularLocation>
</comment>
<gene>
    <name evidence="7" type="ORF">GJ744_008570</name>
</gene>
<dbReference type="CDD" id="cd14688">
    <property type="entry name" value="bZIP_YAP"/>
    <property type="match status" value="1"/>
</dbReference>
<comment type="similarity">
    <text evidence="4">Belongs to the bZIP family. YAP subfamily.</text>
</comment>
<dbReference type="InterPro" id="IPR004827">
    <property type="entry name" value="bZIP"/>
</dbReference>
<proteinExistence type="inferred from homology"/>
<dbReference type="GO" id="GO:0005737">
    <property type="term" value="C:cytoplasm"/>
    <property type="evidence" value="ECO:0007669"/>
    <property type="project" value="UniProtKB-SubCell"/>
</dbReference>
<dbReference type="GO" id="GO:0090575">
    <property type="term" value="C:RNA polymerase II transcription regulator complex"/>
    <property type="evidence" value="ECO:0007669"/>
    <property type="project" value="TreeGrafter"/>
</dbReference>
<dbReference type="Gene3D" id="1.20.5.170">
    <property type="match status" value="1"/>
</dbReference>
<evidence type="ECO:0000256" key="2">
    <source>
        <dbReference type="ARBA" id="ARBA00004496"/>
    </source>
</evidence>
<dbReference type="Proteomes" id="UP000606974">
    <property type="component" value="Unassembled WGS sequence"/>
</dbReference>
<dbReference type="PANTHER" id="PTHR40621">
    <property type="entry name" value="TRANSCRIPTION FACTOR KAPC-RELATED"/>
    <property type="match status" value="1"/>
</dbReference>
<dbReference type="InterPro" id="IPR050936">
    <property type="entry name" value="AP-1-like"/>
</dbReference>
<evidence type="ECO:0000256" key="3">
    <source>
        <dbReference type="ARBA" id="ARBA00023242"/>
    </source>
</evidence>
<keyword evidence="8" id="KW-1185">Reference proteome</keyword>
<dbReference type="SMART" id="SM00338">
    <property type="entry name" value="BRLZ"/>
    <property type="match status" value="1"/>
</dbReference>
<dbReference type="PROSITE" id="PS00036">
    <property type="entry name" value="BZIP_BASIC"/>
    <property type="match status" value="1"/>
</dbReference>
<name>A0A8H7AKP0_9EURO</name>
<feature type="region of interest" description="Disordered" evidence="5">
    <location>
        <begin position="224"/>
        <end position="271"/>
    </location>
</feature>
<feature type="region of interest" description="Disordered" evidence="5">
    <location>
        <begin position="363"/>
        <end position="395"/>
    </location>
</feature>
<feature type="compositionally biased region" description="Polar residues" evidence="5">
    <location>
        <begin position="131"/>
        <end position="151"/>
    </location>
</feature>
<dbReference type="OrthoDB" id="4940293at2759"/>
<evidence type="ECO:0000256" key="5">
    <source>
        <dbReference type="SAM" id="MobiDB-lite"/>
    </source>
</evidence>
<dbReference type="PANTHER" id="PTHR40621:SF8">
    <property type="entry name" value="AP-1-LIKE TRANSCRIPTION FACTOR YAP3"/>
    <property type="match status" value="1"/>
</dbReference>
<dbReference type="FunFam" id="1.20.5.170:FF:000067">
    <property type="entry name" value="BZIP transcription factor"/>
    <property type="match status" value="1"/>
</dbReference>
<accession>A0A8H7AKP0</accession>
<feature type="compositionally biased region" description="Low complexity" evidence="5">
    <location>
        <begin position="379"/>
        <end position="393"/>
    </location>
</feature>
<evidence type="ECO:0000256" key="4">
    <source>
        <dbReference type="ARBA" id="ARBA00038132"/>
    </source>
</evidence>
<dbReference type="Gene3D" id="1.10.238.100">
    <property type="entry name" value="YAP1 redox domain. Chain B"/>
    <property type="match status" value="1"/>
</dbReference>
<evidence type="ECO:0000313" key="7">
    <source>
        <dbReference type="EMBL" id="KAF7508861.1"/>
    </source>
</evidence>
<organism evidence="7 8">
    <name type="scientific">Endocarpon pusillum</name>
    <dbReference type="NCBI Taxonomy" id="364733"/>
    <lineage>
        <taxon>Eukaryota</taxon>
        <taxon>Fungi</taxon>
        <taxon>Dikarya</taxon>
        <taxon>Ascomycota</taxon>
        <taxon>Pezizomycotina</taxon>
        <taxon>Eurotiomycetes</taxon>
        <taxon>Chaetothyriomycetidae</taxon>
        <taxon>Verrucariales</taxon>
        <taxon>Verrucariaceae</taxon>
        <taxon>Endocarpon</taxon>
    </lineage>
</organism>